<dbReference type="CDD" id="cd03250">
    <property type="entry name" value="ABCC_MRP_domain1"/>
    <property type="match status" value="1"/>
</dbReference>
<dbReference type="InterPro" id="IPR017871">
    <property type="entry name" value="ABC_transporter-like_CS"/>
</dbReference>
<feature type="domain" description="ABC transmembrane type-1" evidence="11">
    <location>
        <begin position="254"/>
        <end position="529"/>
    </location>
</feature>
<feature type="transmembrane region" description="Helical" evidence="9">
    <location>
        <begin position="1012"/>
        <end position="1031"/>
    </location>
</feature>
<gene>
    <name evidence="12" type="ORF">PFICI_14229</name>
</gene>
<reference evidence="13" key="1">
    <citation type="journal article" date="2015" name="BMC Genomics">
        <title>Genomic and transcriptomic analysis of the endophytic fungus Pestalotiopsis fici reveals its lifestyle and high potential for synthesis of natural products.</title>
        <authorList>
            <person name="Wang X."/>
            <person name="Zhang X."/>
            <person name="Liu L."/>
            <person name="Xiang M."/>
            <person name="Wang W."/>
            <person name="Sun X."/>
            <person name="Che Y."/>
            <person name="Guo L."/>
            <person name="Liu G."/>
            <person name="Guo L."/>
            <person name="Wang C."/>
            <person name="Yin W.B."/>
            <person name="Stadler M."/>
            <person name="Zhang X."/>
            <person name="Liu X."/>
        </authorList>
    </citation>
    <scope>NUCLEOTIDE SEQUENCE [LARGE SCALE GENOMIC DNA]</scope>
    <source>
        <strain evidence="13">W106-1 / CGMCC3.15140</strain>
    </source>
</reference>
<evidence type="ECO:0000256" key="6">
    <source>
        <dbReference type="ARBA" id="ARBA00022840"/>
    </source>
</evidence>
<dbReference type="PANTHER" id="PTHR24223">
    <property type="entry name" value="ATP-BINDING CASSETTE SUB-FAMILY C"/>
    <property type="match status" value="1"/>
</dbReference>
<dbReference type="RefSeq" id="XP_007841001.1">
    <property type="nucleotide sequence ID" value="XM_007842810.1"/>
</dbReference>
<dbReference type="InterPro" id="IPR003439">
    <property type="entry name" value="ABC_transporter-like_ATP-bd"/>
</dbReference>
<keyword evidence="2" id="KW-0813">Transport</keyword>
<organism evidence="12 13">
    <name type="scientific">Pestalotiopsis fici (strain W106-1 / CGMCC3.15140)</name>
    <dbReference type="NCBI Taxonomy" id="1229662"/>
    <lineage>
        <taxon>Eukaryota</taxon>
        <taxon>Fungi</taxon>
        <taxon>Dikarya</taxon>
        <taxon>Ascomycota</taxon>
        <taxon>Pezizomycotina</taxon>
        <taxon>Sordariomycetes</taxon>
        <taxon>Xylariomycetidae</taxon>
        <taxon>Amphisphaeriales</taxon>
        <taxon>Sporocadaceae</taxon>
        <taxon>Pestalotiopsis</taxon>
    </lineage>
</organism>
<dbReference type="OrthoDB" id="6500128at2759"/>
<feature type="domain" description="ABC transmembrane type-1" evidence="11">
    <location>
        <begin position="877"/>
        <end position="1154"/>
    </location>
</feature>
<keyword evidence="3" id="KW-1003">Cell membrane</keyword>
<dbReference type="SUPFAM" id="SSF52540">
    <property type="entry name" value="P-loop containing nucleoside triphosphate hydrolases"/>
    <property type="match status" value="2"/>
</dbReference>
<keyword evidence="13" id="KW-1185">Reference proteome</keyword>
<dbReference type="EMBL" id="KI912120">
    <property type="protein sequence ID" value="ETS74363.1"/>
    <property type="molecule type" value="Genomic_DNA"/>
</dbReference>
<dbReference type="SUPFAM" id="SSF90123">
    <property type="entry name" value="ABC transporter transmembrane region"/>
    <property type="match status" value="2"/>
</dbReference>
<accession>W3WKG4</accession>
<feature type="transmembrane region" description="Helical" evidence="9">
    <location>
        <begin position="6"/>
        <end position="26"/>
    </location>
</feature>
<dbReference type="InterPro" id="IPR036640">
    <property type="entry name" value="ABC1_TM_sf"/>
</dbReference>
<dbReference type="InterPro" id="IPR044726">
    <property type="entry name" value="ABCC_6TM_D2"/>
</dbReference>
<feature type="transmembrane region" description="Helical" evidence="9">
    <location>
        <begin position="286"/>
        <end position="306"/>
    </location>
</feature>
<sequence length="1419" mass="156831">MDFTLFFQQTILSILPSVIFICALTLRVLSILRKPLRVSSNGWLLRLKLAACGAFFGTQIILLALWTRSSAVNGFIPIAASTLRLIVSAAIFYILYQEHQRWIDASILTSSYLVFTILLELAEARTLRSRLGRTSVTSMFAASIVLKFVIIVLQNLPEPSSPAFNKWYATKKSSRSLFDWTQSWWPNLLFNKGHRSIMTNDDLGDIDEEFDSGTLLVEINSTWADAHQSGRYALIWAVLRAFKLQCLAVVVPRLFLSAFMFAQPFLINLVIDYVGEPPAQSDPQVARGLIAATFFVYAGIAVTRCYSKHLRFQLITIVRGALVGVIYQKTLSLETNSITESAPVTLMSTDIDGIISAIQSFYDLWPSVVELGAGLYLLDRKAGHSGFLVLIPGVCCWLISQTMSKTAIPAQRAWNDAIQTRVSVTSSMLGQIKGIKMVGLSDYMTQTIHSFRSFELSMSQKLRTVLAWVTSLSASVNLLSPIFVIVAAVLWAKRSSDFTASEIFTTLSIVMLVAQPISNLVGSYTAFVSGLACCTRIQSFLLLNNKDDERGLVEKLETQLPSSNGNNVCSSMLDVELSPMSRTAGEPALLAVDIRQATFTTNDQQTELLREIDFRVPVGSVSMVVGRVGCGKSSLLRAILGELHTASGAVHMATSSISYCDQTPWLRNVSLRGNIIGPSRFDKGWYAQVVTACALDRDFASFPYGDETLVGSGGIALSGGQRQRVGLARAVYSRHALVLLDDVLSGLDGTTSAAVFNSLLGDGGLLRRRDITVLYATHSIESLAKADFVTVLESGMIKYNQVDIDSIDEETRRMIGSNVKRTCIDTHSNVGSKDKLGELHSHKASARSPKDADLLRQAGDFGLYMFYVGSIGPVFALVLVILAISFSIFKKMPQIWLRIWTQHGIGEDQGYFLGLYLTFVLACFVSIWLLSRFFLIHVISRSSQHLHSLLLNAVMKAPLYFFTSTDSGVTLNRFSQDMTIIDQTLPASSFNALRDTFNIVTEIIIITSGARYVAAIIPFCMFALYFVQAFYLRTSRQVRHLDLEAKSPLYTHFTETLSGLVTIRAMGWKQGFIEENSQRLNKSQVPFYLVFRVQVWLNIVLDFFVCFIATVLVAVAVLTRDSTSKAAIGLALLNIISFNNTLGFLINSWTGLETSLGAVARLRDFLLNVPEEALEIERQEPPLGWPTRGDIEFDNVTSSYGPDTSPVIRRVSLQIQAGQKVGICGRTGSGKSSMLLTLLRLLDLQSGSLRIDGLDLAVLRREAIRSRLITLPQDPVILPGTVRENLCPGDQVTSDKELIAALEKTGMWEVISYRGGLVAELDEMGLSVGQKQLFCLSRAILQKTKILVLDEATSSLDRSTEQELRRVLHAEFSDCTVIEVAHKLEAIASYDVVIIMQDGEIIQKGNPRELLQVDFSQLV</sequence>
<feature type="transmembrane region" description="Helical" evidence="9">
    <location>
        <begin position="1126"/>
        <end position="1146"/>
    </location>
</feature>
<evidence type="ECO:0000259" key="10">
    <source>
        <dbReference type="PROSITE" id="PS50893"/>
    </source>
</evidence>
<dbReference type="InterPro" id="IPR056227">
    <property type="entry name" value="TMD0_ABC"/>
</dbReference>
<dbReference type="Proteomes" id="UP000030651">
    <property type="component" value="Unassembled WGS sequence"/>
</dbReference>
<evidence type="ECO:0000256" key="3">
    <source>
        <dbReference type="ARBA" id="ARBA00022475"/>
    </source>
</evidence>
<dbReference type="InterPro" id="IPR011527">
    <property type="entry name" value="ABC1_TM_dom"/>
</dbReference>
<dbReference type="GO" id="GO:0005886">
    <property type="term" value="C:plasma membrane"/>
    <property type="evidence" value="ECO:0007669"/>
    <property type="project" value="UniProtKB-SubCell"/>
</dbReference>
<proteinExistence type="predicted"/>
<evidence type="ECO:0000256" key="7">
    <source>
        <dbReference type="ARBA" id="ARBA00022989"/>
    </source>
</evidence>
<comment type="subcellular location">
    <subcellularLocation>
        <location evidence="1">Cell membrane</location>
        <topology evidence="1">Multi-pass membrane protein</topology>
    </subcellularLocation>
</comment>
<name>W3WKG4_PESFW</name>
<evidence type="ECO:0000256" key="8">
    <source>
        <dbReference type="ARBA" id="ARBA00023136"/>
    </source>
</evidence>
<dbReference type="PROSITE" id="PS50929">
    <property type="entry name" value="ABC_TM1F"/>
    <property type="match status" value="2"/>
</dbReference>
<feature type="domain" description="ABC transporter" evidence="10">
    <location>
        <begin position="592"/>
        <end position="819"/>
    </location>
</feature>
<dbReference type="GeneID" id="19279242"/>
<dbReference type="HOGENOM" id="CLU_000604_27_5_1"/>
<dbReference type="CDD" id="cd03244">
    <property type="entry name" value="ABCC_MRP_domain2"/>
    <property type="match status" value="1"/>
</dbReference>
<dbReference type="GO" id="GO:0005524">
    <property type="term" value="F:ATP binding"/>
    <property type="evidence" value="ECO:0007669"/>
    <property type="project" value="UniProtKB-KW"/>
</dbReference>
<dbReference type="Gene3D" id="3.40.50.300">
    <property type="entry name" value="P-loop containing nucleotide triphosphate hydrolases"/>
    <property type="match status" value="2"/>
</dbReference>
<feature type="transmembrane region" description="Helical" evidence="9">
    <location>
        <begin position="465"/>
        <end position="491"/>
    </location>
</feature>
<feature type="transmembrane region" description="Helical" evidence="9">
    <location>
        <begin position="864"/>
        <end position="889"/>
    </location>
</feature>
<dbReference type="PROSITE" id="PS50893">
    <property type="entry name" value="ABC_TRANSPORTER_2"/>
    <property type="match status" value="2"/>
</dbReference>
<dbReference type="FunFam" id="1.20.1560.10:FF:000055">
    <property type="entry name" value="ABC multidrug transporter (Eurofung)"/>
    <property type="match status" value="1"/>
</dbReference>
<evidence type="ECO:0000256" key="5">
    <source>
        <dbReference type="ARBA" id="ARBA00022741"/>
    </source>
</evidence>
<evidence type="ECO:0000256" key="1">
    <source>
        <dbReference type="ARBA" id="ARBA00004651"/>
    </source>
</evidence>
<dbReference type="GO" id="GO:0016887">
    <property type="term" value="F:ATP hydrolysis activity"/>
    <property type="evidence" value="ECO:0007669"/>
    <property type="project" value="InterPro"/>
</dbReference>
<feature type="transmembrane region" description="Helical" evidence="9">
    <location>
        <begin position="102"/>
        <end position="119"/>
    </location>
</feature>
<feature type="transmembrane region" description="Helical" evidence="9">
    <location>
        <begin position="1095"/>
        <end position="1119"/>
    </location>
</feature>
<feature type="transmembrane region" description="Helical" evidence="9">
    <location>
        <begin position="72"/>
        <end position="95"/>
    </location>
</feature>
<dbReference type="InterPro" id="IPR003593">
    <property type="entry name" value="AAA+_ATPase"/>
</dbReference>
<dbReference type="Pfam" id="PF00005">
    <property type="entry name" value="ABC_tran"/>
    <property type="match status" value="2"/>
</dbReference>
<keyword evidence="6" id="KW-0067">ATP-binding</keyword>
<feature type="transmembrane region" description="Helical" evidence="9">
    <location>
        <begin position="47"/>
        <end position="66"/>
    </location>
</feature>
<dbReference type="FunFam" id="1.20.1560.10:FF:000066">
    <property type="entry name" value="ABC multidrug transporter (Eurofung)"/>
    <property type="match status" value="1"/>
</dbReference>
<protein>
    <submittedName>
        <fullName evidence="12">Uncharacterized protein</fullName>
    </submittedName>
</protein>
<feature type="transmembrane region" description="Helical" evidence="9">
    <location>
        <begin position="246"/>
        <end position="266"/>
    </location>
</feature>
<keyword evidence="7 9" id="KW-1133">Transmembrane helix</keyword>
<keyword evidence="8 9" id="KW-0472">Membrane</keyword>
<dbReference type="FunFam" id="3.40.50.300:FF:000838">
    <property type="entry name" value="ABC multidrug transporter (Eurofung)"/>
    <property type="match status" value="1"/>
</dbReference>
<dbReference type="PANTHER" id="PTHR24223:SF399">
    <property type="entry name" value="ABC TRANSPORTER ATNG"/>
    <property type="match status" value="1"/>
</dbReference>
<evidence type="ECO:0000256" key="2">
    <source>
        <dbReference type="ARBA" id="ARBA00022448"/>
    </source>
</evidence>
<dbReference type="Pfam" id="PF00664">
    <property type="entry name" value="ABC_membrane"/>
    <property type="match status" value="2"/>
</dbReference>
<dbReference type="PROSITE" id="PS00211">
    <property type="entry name" value="ABC_TRANSPORTER_1"/>
    <property type="match status" value="2"/>
</dbReference>
<evidence type="ECO:0000259" key="11">
    <source>
        <dbReference type="PROSITE" id="PS50929"/>
    </source>
</evidence>
<evidence type="ECO:0000256" key="4">
    <source>
        <dbReference type="ARBA" id="ARBA00022692"/>
    </source>
</evidence>
<evidence type="ECO:0000313" key="13">
    <source>
        <dbReference type="Proteomes" id="UP000030651"/>
    </source>
</evidence>
<keyword evidence="5" id="KW-0547">Nucleotide-binding</keyword>
<dbReference type="InParanoid" id="W3WKG4"/>
<dbReference type="SMART" id="SM00382">
    <property type="entry name" value="AAA"/>
    <property type="match status" value="2"/>
</dbReference>
<dbReference type="CDD" id="cd18580">
    <property type="entry name" value="ABC_6TM_ABCC_D2"/>
    <property type="match status" value="1"/>
</dbReference>
<dbReference type="KEGG" id="pfy:PFICI_14229"/>
<dbReference type="Pfam" id="PF24357">
    <property type="entry name" value="TMD0_ABC"/>
    <property type="match status" value="1"/>
</dbReference>
<dbReference type="Gene3D" id="1.20.1560.10">
    <property type="entry name" value="ABC transporter type 1, transmembrane domain"/>
    <property type="match status" value="2"/>
</dbReference>
<evidence type="ECO:0000256" key="9">
    <source>
        <dbReference type="SAM" id="Phobius"/>
    </source>
</evidence>
<feature type="transmembrane region" description="Helical" evidence="9">
    <location>
        <begin position="139"/>
        <end position="156"/>
    </location>
</feature>
<feature type="transmembrane region" description="Helical" evidence="9">
    <location>
        <begin position="909"/>
        <end position="935"/>
    </location>
</feature>
<dbReference type="InterPro" id="IPR050173">
    <property type="entry name" value="ABC_transporter_C-like"/>
</dbReference>
<keyword evidence="4 9" id="KW-0812">Transmembrane</keyword>
<dbReference type="GO" id="GO:0140359">
    <property type="term" value="F:ABC-type transporter activity"/>
    <property type="evidence" value="ECO:0007669"/>
    <property type="project" value="InterPro"/>
</dbReference>
<evidence type="ECO:0000313" key="12">
    <source>
        <dbReference type="EMBL" id="ETS74363.1"/>
    </source>
</evidence>
<dbReference type="InterPro" id="IPR027417">
    <property type="entry name" value="P-loop_NTPase"/>
</dbReference>
<dbReference type="eggNOG" id="KOG0054">
    <property type="taxonomic scope" value="Eukaryota"/>
</dbReference>
<feature type="transmembrane region" description="Helical" evidence="9">
    <location>
        <begin position="503"/>
        <end position="521"/>
    </location>
</feature>
<feature type="domain" description="ABC transporter" evidence="10">
    <location>
        <begin position="1191"/>
        <end position="1419"/>
    </location>
</feature>